<keyword evidence="7" id="KW-0479">Metal-binding</keyword>
<keyword evidence="8" id="KW-0378">Hydrolase</keyword>
<feature type="domain" description="N-acetylmuramoyl-L-alanine amidase" evidence="13">
    <location>
        <begin position="93"/>
        <end position="245"/>
    </location>
</feature>
<reference evidence="14 15" key="1">
    <citation type="submission" date="2014-03" db="EMBL/GenBank/DDBJ databases">
        <title>Genome of Polynucleobacter strain MWH-MoK4.</title>
        <authorList>
            <person name="Hahn M.W."/>
        </authorList>
    </citation>
    <scope>NUCLEOTIDE SEQUENCE [LARGE SCALE GENOMIC DNA]</scope>
    <source>
        <strain evidence="14 15">MWH-MoK4</strain>
    </source>
</reference>
<evidence type="ECO:0000313" key="14">
    <source>
        <dbReference type="EMBL" id="AKD24541.1"/>
    </source>
</evidence>
<dbReference type="NCBIfam" id="NF008758">
    <property type="entry name" value="PRK11789.1"/>
    <property type="match status" value="1"/>
</dbReference>
<dbReference type="GO" id="GO:0005737">
    <property type="term" value="C:cytoplasm"/>
    <property type="evidence" value="ECO:0007669"/>
    <property type="project" value="UniProtKB-SubCell"/>
</dbReference>
<comment type="cofactor">
    <cofactor evidence="2">
        <name>Zn(2+)</name>
        <dbReference type="ChEBI" id="CHEBI:29105"/>
    </cofactor>
</comment>
<dbReference type="NCBIfam" id="NF041023">
    <property type="entry name" value="PP0621_fam"/>
    <property type="match status" value="1"/>
</dbReference>
<dbReference type="PATRIC" id="fig|576611.7.peg.209"/>
<evidence type="ECO:0000256" key="10">
    <source>
        <dbReference type="ARBA" id="ARBA00023316"/>
    </source>
</evidence>
<dbReference type="EMBL" id="CP007501">
    <property type="protein sequence ID" value="AKD24541.1"/>
    <property type="molecule type" value="Genomic_DNA"/>
</dbReference>
<dbReference type="RefSeq" id="WP_257719924.1">
    <property type="nucleotide sequence ID" value="NZ_CP007501.1"/>
</dbReference>
<dbReference type="GO" id="GO:0071555">
    <property type="term" value="P:cell wall organization"/>
    <property type="evidence" value="ECO:0007669"/>
    <property type="project" value="UniProtKB-KW"/>
</dbReference>
<dbReference type="Pfam" id="PF01510">
    <property type="entry name" value="Amidase_2"/>
    <property type="match status" value="1"/>
</dbReference>
<evidence type="ECO:0000256" key="7">
    <source>
        <dbReference type="ARBA" id="ARBA00022723"/>
    </source>
</evidence>
<comment type="similarity">
    <text evidence="4">Belongs to the N-acetylmuramoyl-L-alanine amidase 2 family.</text>
</comment>
<dbReference type="InterPro" id="IPR051206">
    <property type="entry name" value="NAMLAA_amidase_2"/>
</dbReference>
<dbReference type="SMART" id="SM00644">
    <property type="entry name" value="Ami_2"/>
    <property type="match status" value="1"/>
</dbReference>
<organism evidence="14 15">
    <name type="scientific">Polynucleobacter duraquae</name>
    <dbReference type="NCBI Taxonomy" id="1835254"/>
    <lineage>
        <taxon>Bacteria</taxon>
        <taxon>Pseudomonadati</taxon>
        <taxon>Pseudomonadota</taxon>
        <taxon>Betaproteobacteria</taxon>
        <taxon>Burkholderiales</taxon>
        <taxon>Burkholderiaceae</taxon>
        <taxon>Polynucleobacter</taxon>
    </lineage>
</organism>
<keyword evidence="9" id="KW-0862">Zinc</keyword>
<dbReference type="InterPro" id="IPR002502">
    <property type="entry name" value="Amidase_domain"/>
</dbReference>
<keyword evidence="10" id="KW-0961">Cell wall biogenesis/degradation</keyword>
<dbReference type="HOGENOM" id="CLU_049290_1_0_4"/>
<protein>
    <recommendedName>
        <fullName evidence="11">1,6-anhydro-N-acetylmuramyl-L-alanine amidase AmpD</fullName>
        <ecNumber evidence="5">3.5.1.28</ecNumber>
    </recommendedName>
    <alternativeName>
        <fullName evidence="12">N-acetylmuramoyl-L-alanine amidase</fullName>
    </alternativeName>
</protein>
<evidence type="ECO:0000256" key="8">
    <source>
        <dbReference type="ARBA" id="ARBA00022801"/>
    </source>
</evidence>
<evidence type="ECO:0000256" key="12">
    <source>
        <dbReference type="ARBA" id="ARBA00042615"/>
    </source>
</evidence>
<dbReference type="CDD" id="cd06583">
    <property type="entry name" value="PGRP"/>
    <property type="match status" value="1"/>
</dbReference>
<dbReference type="PANTHER" id="PTHR30417:SF4">
    <property type="entry name" value="1,6-ANHYDRO-N-ACETYLMURAMYL-L-ALANINE AMIDASE AMPD"/>
    <property type="match status" value="1"/>
</dbReference>
<dbReference type="GO" id="GO:0046872">
    <property type="term" value="F:metal ion binding"/>
    <property type="evidence" value="ECO:0007669"/>
    <property type="project" value="UniProtKB-KW"/>
</dbReference>
<dbReference type="GO" id="GO:0009253">
    <property type="term" value="P:peptidoglycan catabolic process"/>
    <property type="evidence" value="ECO:0007669"/>
    <property type="project" value="InterPro"/>
</dbReference>
<evidence type="ECO:0000256" key="3">
    <source>
        <dbReference type="ARBA" id="ARBA00004496"/>
    </source>
</evidence>
<evidence type="ECO:0000313" key="15">
    <source>
        <dbReference type="Proteomes" id="UP000061135"/>
    </source>
</evidence>
<evidence type="ECO:0000256" key="2">
    <source>
        <dbReference type="ARBA" id="ARBA00001947"/>
    </source>
</evidence>
<dbReference type="STRING" id="1835254.CL55_00002080"/>
<dbReference type="KEGG" id="pdq:CL55_00002080"/>
<dbReference type="GO" id="GO:0008745">
    <property type="term" value="F:N-acetylmuramoyl-L-alanine amidase activity"/>
    <property type="evidence" value="ECO:0007669"/>
    <property type="project" value="UniProtKB-EC"/>
</dbReference>
<dbReference type="InterPro" id="IPR049708">
    <property type="entry name" value="PP0621-like"/>
</dbReference>
<evidence type="ECO:0000256" key="11">
    <source>
        <dbReference type="ARBA" id="ARBA00039257"/>
    </source>
</evidence>
<name>A0A0E3ZJV8_9BURK</name>
<dbReference type="EC" id="3.5.1.28" evidence="5"/>
<dbReference type="AlphaFoldDB" id="A0A0E3ZJV8"/>
<accession>A0A0E3ZJV8</accession>
<proteinExistence type="inferred from homology"/>
<dbReference type="SUPFAM" id="SSF55846">
    <property type="entry name" value="N-acetylmuramoyl-L-alanine amidase-like"/>
    <property type="match status" value="1"/>
</dbReference>
<gene>
    <name evidence="14" type="ORF">CL55_00002080</name>
</gene>
<evidence type="ECO:0000256" key="5">
    <source>
        <dbReference type="ARBA" id="ARBA00011901"/>
    </source>
</evidence>
<comment type="subcellular location">
    <subcellularLocation>
        <location evidence="3">Cytoplasm</location>
    </subcellularLocation>
</comment>
<evidence type="ECO:0000256" key="6">
    <source>
        <dbReference type="ARBA" id="ARBA00022490"/>
    </source>
</evidence>
<evidence type="ECO:0000256" key="4">
    <source>
        <dbReference type="ARBA" id="ARBA00007553"/>
    </source>
</evidence>
<keyword evidence="6" id="KW-0963">Cytoplasm</keyword>
<sequence>MIKWILLFAGVGVLYLWIKGKKQVKLNTDEAAKIKAGRSKVVEPEVIVQCHHCSVHLPKSEAVMQEMRFYCSQEHLDSLDAQGWLGSAAWRISPNQDMRPEGLVPDLAVIHHISLPPSGFVDRNSTQFIVDFFQNKLDSSLHPYFEEIADQKVSSHFLISRRGEIFQFVSTQSKAWHAGASSFLGRDKCNDFSIGIELEGDGDHPFEDIQYSALAKLSAQMHSVYPNLQFAGHSDIAPGRKVDPGMQFDWKKFQGKNNISTEKLPFGLDPR</sequence>
<evidence type="ECO:0000256" key="9">
    <source>
        <dbReference type="ARBA" id="ARBA00022833"/>
    </source>
</evidence>
<dbReference type="Proteomes" id="UP000061135">
    <property type="component" value="Chromosome"/>
</dbReference>
<comment type="catalytic activity">
    <reaction evidence="1">
        <text>Hydrolyzes the link between N-acetylmuramoyl residues and L-amino acid residues in certain cell-wall glycopeptides.</text>
        <dbReference type="EC" id="3.5.1.28"/>
    </reaction>
</comment>
<evidence type="ECO:0000259" key="13">
    <source>
        <dbReference type="SMART" id="SM00644"/>
    </source>
</evidence>
<dbReference type="Gene3D" id="3.40.80.10">
    <property type="entry name" value="Peptidoglycan recognition protein-like"/>
    <property type="match status" value="1"/>
</dbReference>
<dbReference type="GO" id="GO:0009254">
    <property type="term" value="P:peptidoglycan turnover"/>
    <property type="evidence" value="ECO:0007669"/>
    <property type="project" value="TreeGrafter"/>
</dbReference>
<dbReference type="PANTHER" id="PTHR30417">
    <property type="entry name" value="N-ACETYLMURAMOYL-L-ALANINE AMIDASE AMID"/>
    <property type="match status" value="1"/>
</dbReference>
<dbReference type="InterPro" id="IPR036505">
    <property type="entry name" value="Amidase/PGRP_sf"/>
</dbReference>
<evidence type="ECO:0000256" key="1">
    <source>
        <dbReference type="ARBA" id="ARBA00001561"/>
    </source>
</evidence>
<keyword evidence="15" id="KW-1185">Reference proteome</keyword>